<protein>
    <submittedName>
        <fullName evidence="1">Uncharacterized protein</fullName>
    </submittedName>
</protein>
<dbReference type="Proteomes" id="UP000308600">
    <property type="component" value="Unassembled WGS sequence"/>
</dbReference>
<evidence type="ECO:0000313" key="1">
    <source>
        <dbReference type="EMBL" id="TFK62897.1"/>
    </source>
</evidence>
<name>A0ACD3AAZ9_9AGAR</name>
<sequence length="270" mass="30878">MSIIKAGVMPIQMSGLTAAPAMYTLMVYDFMLLFEEECRLIYTPGWNAVKVAYLCCRFYPMLIWPFLIWTWMGNHTFETCAQIQKLRQLLMLPMTLAPQVVMIIRAWAFTDRNRVVLFVLCLFLCSLVGCQIWAGCFNDNTTPKGRHATRRIGFILLFSSLLDLVAVFVMFWHYLRTRHLRSPLGFILVRQAVTIFITIAVLNAIAAASFLTTVFPAILTNMGLVFVLTVPNVLACRLLVQLRKHVSPSDSKRRRDVSRVVREAFPTTET</sequence>
<gene>
    <name evidence="1" type="ORF">BDN72DRAFT_347539</name>
</gene>
<accession>A0ACD3AAZ9</accession>
<evidence type="ECO:0000313" key="2">
    <source>
        <dbReference type="Proteomes" id="UP000308600"/>
    </source>
</evidence>
<proteinExistence type="predicted"/>
<reference evidence="1 2" key="1">
    <citation type="journal article" date="2019" name="Nat. Ecol. Evol.">
        <title>Megaphylogeny resolves global patterns of mushroom evolution.</title>
        <authorList>
            <person name="Varga T."/>
            <person name="Krizsan K."/>
            <person name="Foldi C."/>
            <person name="Dima B."/>
            <person name="Sanchez-Garcia M."/>
            <person name="Sanchez-Ramirez S."/>
            <person name="Szollosi G.J."/>
            <person name="Szarkandi J.G."/>
            <person name="Papp V."/>
            <person name="Albert L."/>
            <person name="Andreopoulos W."/>
            <person name="Angelini C."/>
            <person name="Antonin V."/>
            <person name="Barry K.W."/>
            <person name="Bougher N.L."/>
            <person name="Buchanan P."/>
            <person name="Buyck B."/>
            <person name="Bense V."/>
            <person name="Catcheside P."/>
            <person name="Chovatia M."/>
            <person name="Cooper J."/>
            <person name="Damon W."/>
            <person name="Desjardin D."/>
            <person name="Finy P."/>
            <person name="Geml J."/>
            <person name="Haridas S."/>
            <person name="Hughes K."/>
            <person name="Justo A."/>
            <person name="Karasinski D."/>
            <person name="Kautmanova I."/>
            <person name="Kiss B."/>
            <person name="Kocsube S."/>
            <person name="Kotiranta H."/>
            <person name="LaButti K.M."/>
            <person name="Lechner B.E."/>
            <person name="Liimatainen K."/>
            <person name="Lipzen A."/>
            <person name="Lukacs Z."/>
            <person name="Mihaltcheva S."/>
            <person name="Morgado L.N."/>
            <person name="Niskanen T."/>
            <person name="Noordeloos M.E."/>
            <person name="Ohm R.A."/>
            <person name="Ortiz-Santana B."/>
            <person name="Ovrebo C."/>
            <person name="Racz N."/>
            <person name="Riley R."/>
            <person name="Savchenko A."/>
            <person name="Shiryaev A."/>
            <person name="Soop K."/>
            <person name="Spirin V."/>
            <person name="Szebenyi C."/>
            <person name="Tomsovsky M."/>
            <person name="Tulloss R.E."/>
            <person name="Uehling J."/>
            <person name="Grigoriev I.V."/>
            <person name="Vagvolgyi C."/>
            <person name="Papp T."/>
            <person name="Martin F.M."/>
            <person name="Miettinen O."/>
            <person name="Hibbett D.S."/>
            <person name="Nagy L.G."/>
        </authorList>
    </citation>
    <scope>NUCLEOTIDE SEQUENCE [LARGE SCALE GENOMIC DNA]</scope>
    <source>
        <strain evidence="1 2">NL-1719</strain>
    </source>
</reference>
<dbReference type="EMBL" id="ML208552">
    <property type="protein sequence ID" value="TFK62897.1"/>
    <property type="molecule type" value="Genomic_DNA"/>
</dbReference>
<keyword evidence="2" id="KW-1185">Reference proteome</keyword>
<organism evidence="1 2">
    <name type="scientific">Pluteus cervinus</name>
    <dbReference type="NCBI Taxonomy" id="181527"/>
    <lineage>
        <taxon>Eukaryota</taxon>
        <taxon>Fungi</taxon>
        <taxon>Dikarya</taxon>
        <taxon>Basidiomycota</taxon>
        <taxon>Agaricomycotina</taxon>
        <taxon>Agaricomycetes</taxon>
        <taxon>Agaricomycetidae</taxon>
        <taxon>Agaricales</taxon>
        <taxon>Pluteineae</taxon>
        <taxon>Pluteaceae</taxon>
        <taxon>Pluteus</taxon>
    </lineage>
</organism>